<dbReference type="Proteomes" id="UP000244064">
    <property type="component" value="Unassembled WGS sequence"/>
</dbReference>
<dbReference type="PROSITE" id="PS51257">
    <property type="entry name" value="PROKAR_LIPOPROTEIN"/>
    <property type="match status" value="1"/>
</dbReference>
<accession>A0A2T5PBS2</accession>
<evidence type="ECO:0000256" key="1">
    <source>
        <dbReference type="SAM" id="SignalP"/>
    </source>
</evidence>
<dbReference type="EMBL" id="QASN01000011">
    <property type="protein sequence ID" value="PTU75169.1"/>
    <property type="molecule type" value="Genomic_DNA"/>
</dbReference>
<sequence length="114" mass="12653">MESLRIRFAGACRSTLLCILALSLCGCGSPRFAGESVSDPVLRRDALRHVEVLHQCRQLRQVSPEILGFQLDSPDSLAFARERWQVSGCGRRSSYLLDFHKAADSGVDFRVSAE</sequence>
<proteinExistence type="predicted"/>
<dbReference type="RefSeq" id="WP_108106384.1">
    <property type="nucleotide sequence ID" value="NZ_QASN01000011.1"/>
</dbReference>
<keyword evidence="1" id="KW-0732">Signal</keyword>
<evidence type="ECO:0008006" key="4">
    <source>
        <dbReference type="Google" id="ProtNLM"/>
    </source>
</evidence>
<reference evidence="2 3" key="1">
    <citation type="submission" date="2018-04" db="EMBL/GenBank/DDBJ databases">
        <title>Pseudomonas sp. nov., isolated from mangrove soil.</title>
        <authorList>
            <person name="Chen C."/>
        </authorList>
    </citation>
    <scope>NUCLEOTIDE SEQUENCE [LARGE SCALE GENOMIC DNA]</scope>
    <source>
        <strain evidence="2 3">TC-11</strain>
    </source>
</reference>
<feature type="chain" id="PRO_5015519037" description="Lipoprotein" evidence="1">
    <location>
        <begin position="34"/>
        <end position="114"/>
    </location>
</feature>
<comment type="caution">
    <text evidence="2">The sequence shown here is derived from an EMBL/GenBank/DDBJ whole genome shotgun (WGS) entry which is preliminary data.</text>
</comment>
<dbReference type="AlphaFoldDB" id="A0A2T5PBS2"/>
<evidence type="ECO:0000313" key="3">
    <source>
        <dbReference type="Proteomes" id="UP000244064"/>
    </source>
</evidence>
<keyword evidence="3" id="KW-1185">Reference proteome</keyword>
<evidence type="ECO:0000313" key="2">
    <source>
        <dbReference type="EMBL" id="PTU75169.1"/>
    </source>
</evidence>
<name>A0A2T5PBS2_9PSED</name>
<dbReference type="OrthoDB" id="6898272at2"/>
<organism evidence="2 3">
    <name type="scientific">Pseudomonas mangrovi</name>
    <dbReference type="NCBI Taxonomy" id="2161748"/>
    <lineage>
        <taxon>Bacteria</taxon>
        <taxon>Pseudomonadati</taxon>
        <taxon>Pseudomonadota</taxon>
        <taxon>Gammaproteobacteria</taxon>
        <taxon>Pseudomonadales</taxon>
        <taxon>Pseudomonadaceae</taxon>
        <taxon>Pseudomonas</taxon>
    </lineage>
</organism>
<gene>
    <name evidence="2" type="ORF">DBO85_06350</name>
</gene>
<protein>
    <recommendedName>
        <fullName evidence="4">Lipoprotein</fullName>
    </recommendedName>
</protein>
<feature type="signal peptide" evidence="1">
    <location>
        <begin position="1"/>
        <end position="33"/>
    </location>
</feature>